<evidence type="ECO:0000256" key="3">
    <source>
        <dbReference type="ARBA" id="ARBA00022692"/>
    </source>
</evidence>
<feature type="transmembrane region" description="Helical" evidence="6">
    <location>
        <begin position="144"/>
        <end position="164"/>
    </location>
</feature>
<comment type="caution">
    <text evidence="8">The sequence shown here is derived from an EMBL/GenBank/DDBJ whole genome shotgun (WGS) entry which is preliminary data.</text>
</comment>
<dbReference type="PROSITE" id="PS50850">
    <property type="entry name" value="MFS"/>
    <property type="match status" value="1"/>
</dbReference>
<feature type="transmembrane region" description="Helical" evidence="6">
    <location>
        <begin position="355"/>
        <end position="376"/>
    </location>
</feature>
<reference evidence="8" key="1">
    <citation type="submission" date="2019-11" db="EMBL/GenBank/DDBJ databases">
        <title>Bipolaris sorokiniana Genome sequencing.</title>
        <authorList>
            <person name="Wang H."/>
        </authorList>
    </citation>
    <scope>NUCLEOTIDE SEQUENCE</scope>
</reference>
<feature type="transmembrane region" description="Helical" evidence="6">
    <location>
        <begin position="388"/>
        <end position="410"/>
    </location>
</feature>
<evidence type="ECO:0000259" key="7">
    <source>
        <dbReference type="PROSITE" id="PS50850"/>
    </source>
</evidence>
<evidence type="ECO:0000256" key="5">
    <source>
        <dbReference type="ARBA" id="ARBA00023136"/>
    </source>
</evidence>
<feature type="transmembrane region" description="Helical" evidence="6">
    <location>
        <begin position="417"/>
        <end position="439"/>
    </location>
</feature>
<feature type="transmembrane region" description="Helical" evidence="6">
    <location>
        <begin position="113"/>
        <end position="132"/>
    </location>
</feature>
<protein>
    <recommendedName>
        <fullName evidence="7">Major facilitator superfamily (MFS) profile domain-containing protein</fullName>
    </recommendedName>
</protein>
<dbReference type="GO" id="GO:0015606">
    <property type="term" value="F:spermidine transmembrane transporter activity"/>
    <property type="evidence" value="ECO:0007669"/>
    <property type="project" value="TreeGrafter"/>
</dbReference>
<evidence type="ECO:0000256" key="1">
    <source>
        <dbReference type="ARBA" id="ARBA00004141"/>
    </source>
</evidence>
<dbReference type="FunFam" id="1.20.1250.20:FF:000082">
    <property type="entry name" value="MFS multidrug transporter, putative"/>
    <property type="match status" value="1"/>
</dbReference>
<feature type="transmembrane region" description="Helical" evidence="6">
    <location>
        <begin position="87"/>
        <end position="106"/>
    </location>
</feature>
<dbReference type="CDD" id="cd17323">
    <property type="entry name" value="MFS_Tpo1_MDR_like"/>
    <property type="match status" value="1"/>
</dbReference>
<evidence type="ECO:0000256" key="6">
    <source>
        <dbReference type="SAM" id="Phobius"/>
    </source>
</evidence>
<dbReference type="GO" id="GO:0005886">
    <property type="term" value="C:plasma membrane"/>
    <property type="evidence" value="ECO:0007669"/>
    <property type="project" value="TreeGrafter"/>
</dbReference>
<keyword evidence="5 6" id="KW-0472">Membrane</keyword>
<dbReference type="PANTHER" id="PTHR23502:SF38">
    <property type="entry name" value="POLYAMINE TRANSPORTER 4"/>
    <property type="match status" value="1"/>
</dbReference>
<dbReference type="Pfam" id="PF07690">
    <property type="entry name" value="MFS_1"/>
    <property type="match status" value="1"/>
</dbReference>
<dbReference type="GO" id="GO:0000297">
    <property type="term" value="F:spermine transmembrane transporter activity"/>
    <property type="evidence" value="ECO:0007669"/>
    <property type="project" value="TreeGrafter"/>
</dbReference>
<evidence type="ECO:0000256" key="2">
    <source>
        <dbReference type="ARBA" id="ARBA00008335"/>
    </source>
</evidence>
<feature type="transmembrane region" description="Helical" evidence="6">
    <location>
        <begin position="176"/>
        <end position="197"/>
    </location>
</feature>
<keyword evidence="4 6" id="KW-1133">Transmembrane helix</keyword>
<dbReference type="AlphaFoldDB" id="A0A8H5ZG47"/>
<gene>
    <name evidence="8" type="ORF">GGP41_005122</name>
</gene>
<comment type="similarity">
    <text evidence="2">Belongs to the major facilitator superfamily.</text>
</comment>
<name>A0A8H5ZG47_COCSA</name>
<feature type="transmembrane region" description="Helical" evidence="6">
    <location>
        <begin position="203"/>
        <end position="221"/>
    </location>
</feature>
<dbReference type="Gene3D" id="1.20.1250.20">
    <property type="entry name" value="MFS general substrate transporter like domains"/>
    <property type="match status" value="1"/>
</dbReference>
<dbReference type="InterPro" id="IPR020846">
    <property type="entry name" value="MFS_dom"/>
</dbReference>
<dbReference type="EMBL" id="WNKQ01000008">
    <property type="protein sequence ID" value="KAF5849656.1"/>
    <property type="molecule type" value="Genomic_DNA"/>
</dbReference>
<feature type="transmembrane region" description="Helical" evidence="6">
    <location>
        <begin position="451"/>
        <end position="473"/>
    </location>
</feature>
<dbReference type="InterPro" id="IPR036259">
    <property type="entry name" value="MFS_trans_sf"/>
</dbReference>
<dbReference type="SUPFAM" id="SSF103473">
    <property type="entry name" value="MFS general substrate transporter"/>
    <property type="match status" value="1"/>
</dbReference>
<feature type="transmembrane region" description="Helical" evidence="6">
    <location>
        <begin position="47"/>
        <end position="67"/>
    </location>
</feature>
<comment type="subcellular location">
    <subcellularLocation>
        <location evidence="1">Membrane</location>
        <topology evidence="1">Multi-pass membrane protein</topology>
    </subcellularLocation>
</comment>
<evidence type="ECO:0000313" key="9">
    <source>
        <dbReference type="Proteomes" id="UP000624244"/>
    </source>
</evidence>
<proteinExistence type="inferred from homology"/>
<dbReference type="PANTHER" id="PTHR23502">
    <property type="entry name" value="MAJOR FACILITATOR SUPERFAMILY"/>
    <property type="match status" value="1"/>
</dbReference>
<dbReference type="InterPro" id="IPR011701">
    <property type="entry name" value="MFS"/>
</dbReference>
<dbReference type="Proteomes" id="UP000624244">
    <property type="component" value="Unassembled WGS sequence"/>
</dbReference>
<feature type="transmembrane region" description="Helical" evidence="6">
    <location>
        <begin position="310"/>
        <end position="334"/>
    </location>
</feature>
<evidence type="ECO:0000313" key="8">
    <source>
        <dbReference type="EMBL" id="KAF5849656.1"/>
    </source>
</evidence>
<organism evidence="8 9">
    <name type="scientific">Cochliobolus sativus</name>
    <name type="common">Common root rot and spot blotch fungus</name>
    <name type="synonym">Bipolaris sorokiniana</name>
    <dbReference type="NCBI Taxonomy" id="45130"/>
    <lineage>
        <taxon>Eukaryota</taxon>
        <taxon>Fungi</taxon>
        <taxon>Dikarya</taxon>
        <taxon>Ascomycota</taxon>
        <taxon>Pezizomycotina</taxon>
        <taxon>Dothideomycetes</taxon>
        <taxon>Pleosporomycetidae</taxon>
        <taxon>Pleosporales</taxon>
        <taxon>Pleosporineae</taxon>
        <taxon>Pleosporaceae</taxon>
        <taxon>Bipolaris</taxon>
    </lineage>
</organism>
<accession>A0A8H5ZG47</accession>
<keyword evidence="3 6" id="KW-0812">Transmembrane</keyword>
<feature type="transmembrane region" description="Helical" evidence="6">
    <location>
        <begin position="272"/>
        <end position="298"/>
    </location>
</feature>
<sequence length="490" mass="53775">MIPEKVRGGTPATEPIHPEIVTMTNPLDWSGPNDPDNPVNWPNWKRYFHIVPPAIISFTATLGASIYTPSYPIVQEKFDTSSTVALLPQSLYVLALGFGPLIAAPLSETYGRYIVYAVTTPLAAVFTVGAGFSQNIQTLCVMRFFAGMAFSPSLAIGTGSVGDLTVPERRAAPSALYIMTPFLGPAFGPVLGSLVTVKMSWRWTQWTLIFFAILSMIVLAFSQETYKASILSKRARRQNIPLPSGPPTSTKIRRFFTITLIRPLHMLLSEPIVGFFSLYTGFNFSVVFAFMAAYPFIFRSVYNFSTIPSGLVFLAIGLGGALAVPTVLLCDHYFYQPRVRESKISGKGGIVAPEYRLYPAMAACFGVPMALFWFGWTAQPTISWWSPVIASIPFAWGNSTIFISATAYLLDTYQALYGASAMAANALVRYLLGAALPLFTLQMYKGLGIEWATSLLGFISVACIPIPWVLFFYGPSIRSRSGYETIKVPE</sequence>
<feature type="domain" description="Major facilitator superfamily (MFS) profile" evidence="7">
    <location>
        <begin position="49"/>
        <end position="480"/>
    </location>
</feature>
<evidence type="ECO:0000256" key="4">
    <source>
        <dbReference type="ARBA" id="ARBA00022989"/>
    </source>
</evidence>